<dbReference type="FunFam" id="1.10.287.950:FF:000001">
    <property type="entry name" value="Methyl-accepting chemotaxis sensory transducer"/>
    <property type="match status" value="1"/>
</dbReference>
<dbReference type="PANTHER" id="PTHR32089:SF119">
    <property type="entry name" value="METHYL-ACCEPTING CHEMOTAXIS PROTEIN CTPL"/>
    <property type="match status" value="1"/>
</dbReference>
<dbReference type="AlphaFoldDB" id="A0A1M7Z121"/>
<dbReference type="Pfam" id="PF00015">
    <property type="entry name" value="MCPsignal"/>
    <property type="match status" value="1"/>
</dbReference>
<dbReference type="PROSITE" id="PS50885">
    <property type="entry name" value="HAMP"/>
    <property type="match status" value="1"/>
</dbReference>
<reference evidence="12" key="1">
    <citation type="submission" date="2016-12" db="EMBL/GenBank/DDBJ databases">
        <authorList>
            <person name="Rodrigo-Torres L."/>
            <person name="Arahal R.D."/>
            <person name="Lucena T."/>
        </authorList>
    </citation>
    <scope>NUCLEOTIDE SEQUENCE [LARGE SCALE GENOMIC DNA]</scope>
</reference>
<dbReference type="CDD" id="cd11386">
    <property type="entry name" value="MCP_signal"/>
    <property type="match status" value="1"/>
</dbReference>
<dbReference type="EMBL" id="FRFG01000065">
    <property type="protein sequence ID" value="SHO58500.1"/>
    <property type="molecule type" value="Genomic_DNA"/>
</dbReference>
<gene>
    <name evidence="11" type="primary">pctC_17</name>
    <name evidence="11" type="ORF">VQ7734_04272</name>
</gene>
<keyword evidence="5 7" id="KW-0807">Transducer</keyword>
<dbReference type="PRINTS" id="PR00260">
    <property type="entry name" value="CHEMTRNSDUCR"/>
</dbReference>
<dbReference type="RefSeq" id="WP_073585948.1">
    <property type="nucleotide sequence ID" value="NZ_AP024898.1"/>
</dbReference>
<feature type="transmembrane region" description="Helical" evidence="8">
    <location>
        <begin position="142"/>
        <end position="163"/>
    </location>
</feature>
<evidence type="ECO:0000256" key="6">
    <source>
        <dbReference type="ARBA" id="ARBA00029447"/>
    </source>
</evidence>
<keyword evidence="2 8" id="KW-0812">Transmembrane</keyword>
<dbReference type="CDD" id="cd06225">
    <property type="entry name" value="HAMP"/>
    <property type="match status" value="1"/>
</dbReference>
<keyword evidence="3 8" id="KW-1133">Transmembrane helix</keyword>
<dbReference type="GO" id="GO:0004888">
    <property type="term" value="F:transmembrane signaling receptor activity"/>
    <property type="evidence" value="ECO:0007669"/>
    <property type="project" value="InterPro"/>
</dbReference>
<dbReference type="GO" id="GO:0006935">
    <property type="term" value="P:chemotaxis"/>
    <property type="evidence" value="ECO:0007669"/>
    <property type="project" value="InterPro"/>
</dbReference>
<dbReference type="GO" id="GO:0007165">
    <property type="term" value="P:signal transduction"/>
    <property type="evidence" value="ECO:0007669"/>
    <property type="project" value="UniProtKB-KW"/>
</dbReference>
<organism evidence="11 12">
    <name type="scientific">Vibrio quintilis</name>
    <dbReference type="NCBI Taxonomy" id="1117707"/>
    <lineage>
        <taxon>Bacteria</taxon>
        <taxon>Pseudomonadati</taxon>
        <taxon>Pseudomonadota</taxon>
        <taxon>Gammaproteobacteria</taxon>
        <taxon>Vibrionales</taxon>
        <taxon>Vibrionaceae</taxon>
        <taxon>Vibrio</taxon>
    </lineage>
</organism>
<feature type="transmembrane region" description="Helical" evidence="8">
    <location>
        <begin position="12"/>
        <end position="31"/>
    </location>
</feature>
<dbReference type="SMART" id="SM00283">
    <property type="entry name" value="MA"/>
    <property type="match status" value="1"/>
</dbReference>
<dbReference type="STRING" id="1117707.VQ7734_04272"/>
<evidence type="ECO:0000256" key="4">
    <source>
        <dbReference type="ARBA" id="ARBA00023136"/>
    </source>
</evidence>
<evidence type="ECO:0000256" key="7">
    <source>
        <dbReference type="PROSITE-ProRule" id="PRU00284"/>
    </source>
</evidence>
<feature type="domain" description="HAMP" evidence="10">
    <location>
        <begin position="165"/>
        <end position="219"/>
    </location>
</feature>
<dbReference type="OrthoDB" id="5613951at2"/>
<keyword evidence="4 8" id="KW-0472">Membrane</keyword>
<evidence type="ECO:0000256" key="1">
    <source>
        <dbReference type="ARBA" id="ARBA00004141"/>
    </source>
</evidence>
<proteinExistence type="inferred from homology"/>
<evidence type="ECO:0000256" key="5">
    <source>
        <dbReference type="ARBA" id="ARBA00023224"/>
    </source>
</evidence>
<sequence length="496" mass="54429">MNSIKHKSMAYLATISLVVMIIAFTGGYYLAKNYFSDRLNQQISDSNTTLSIVLKEAIFSYDQGLANNIMNSFVKYAFIHEIKAYDHRGKAISSSTESASPSSSQDIRTEKIDVLWEGKKIGYLEISYRMDANDELLANTRFMFILISLIILFSLQIVNWVVLSKSVVNPIKIVADAMSEIAQGEGDLTRRLDISGNDEISTLAKGFNDFITNMHSLIGRIVNSANELSSCSEQISSKAGTNAKATQEQLSEVEQVATALSQMSSATREISDNANTTSDKTDSCNELALQGNQIVKKTVEDIHNLGDQVGVTSTKIIELKEKSDHINTVLEVIKGIAEQTNLLALNAAIEAARAGEQGRGFAVVADEVRALAQRTQKSTEEIEEIIQDLQSSSESTNRLMNSTQETLEKTQSESTQAIQAIEDIISDIRIINDMNTQIATATEEQNVVTSDVSGKVETINSITANITKNAKNVGELSRRIDQLSGDIIQDLSKFKL</sequence>
<dbReference type="Pfam" id="PF00672">
    <property type="entry name" value="HAMP"/>
    <property type="match status" value="1"/>
</dbReference>
<evidence type="ECO:0000259" key="10">
    <source>
        <dbReference type="PROSITE" id="PS50885"/>
    </source>
</evidence>
<evidence type="ECO:0000313" key="11">
    <source>
        <dbReference type="EMBL" id="SHO58500.1"/>
    </source>
</evidence>
<accession>A0A1M7Z121</accession>
<dbReference type="PROSITE" id="PS50111">
    <property type="entry name" value="CHEMOTAXIS_TRANSDUC_2"/>
    <property type="match status" value="1"/>
</dbReference>
<dbReference type="GO" id="GO:0016020">
    <property type="term" value="C:membrane"/>
    <property type="evidence" value="ECO:0007669"/>
    <property type="project" value="UniProtKB-SubCell"/>
</dbReference>
<dbReference type="Proteomes" id="UP000184600">
    <property type="component" value="Unassembled WGS sequence"/>
</dbReference>
<dbReference type="InterPro" id="IPR004090">
    <property type="entry name" value="Chemotax_Me-accpt_rcpt"/>
</dbReference>
<evidence type="ECO:0000259" key="9">
    <source>
        <dbReference type="PROSITE" id="PS50111"/>
    </source>
</evidence>
<dbReference type="Gene3D" id="1.10.287.950">
    <property type="entry name" value="Methyl-accepting chemotaxis protein"/>
    <property type="match status" value="1"/>
</dbReference>
<dbReference type="SMART" id="SM00304">
    <property type="entry name" value="HAMP"/>
    <property type="match status" value="1"/>
</dbReference>
<evidence type="ECO:0000256" key="2">
    <source>
        <dbReference type="ARBA" id="ARBA00022692"/>
    </source>
</evidence>
<dbReference type="SUPFAM" id="SSF58104">
    <property type="entry name" value="Methyl-accepting chemotaxis protein (MCP) signaling domain"/>
    <property type="match status" value="1"/>
</dbReference>
<feature type="domain" description="Methyl-accepting transducer" evidence="9">
    <location>
        <begin position="224"/>
        <end position="460"/>
    </location>
</feature>
<keyword evidence="12" id="KW-1185">Reference proteome</keyword>
<name>A0A1M7Z121_9VIBR</name>
<comment type="subcellular location">
    <subcellularLocation>
        <location evidence="1">Membrane</location>
        <topology evidence="1">Multi-pass membrane protein</topology>
    </subcellularLocation>
</comment>
<dbReference type="InterPro" id="IPR003660">
    <property type="entry name" value="HAMP_dom"/>
</dbReference>
<protein>
    <submittedName>
        <fullName evidence="11">Methyl-accepting chemotaxis protein PctC</fullName>
    </submittedName>
</protein>
<evidence type="ECO:0000313" key="12">
    <source>
        <dbReference type="Proteomes" id="UP000184600"/>
    </source>
</evidence>
<comment type="similarity">
    <text evidence="6">Belongs to the methyl-accepting chemotaxis (MCP) protein family.</text>
</comment>
<dbReference type="InterPro" id="IPR004089">
    <property type="entry name" value="MCPsignal_dom"/>
</dbReference>
<evidence type="ECO:0000256" key="8">
    <source>
        <dbReference type="SAM" id="Phobius"/>
    </source>
</evidence>
<evidence type="ECO:0000256" key="3">
    <source>
        <dbReference type="ARBA" id="ARBA00022989"/>
    </source>
</evidence>
<dbReference type="PANTHER" id="PTHR32089">
    <property type="entry name" value="METHYL-ACCEPTING CHEMOTAXIS PROTEIN MCPB"/>
    <property type="match status" value="1"/>
</dbReference>